<evidence type="ECO:0000259" key="2">
    <source>
        <dbReference type="Pfam" id="PF13786"/>
    </source>
</evidence>
<sequence length="355" mass="40451">MMKDFEEELNKTMQETQALSPEARQAFDTAYKKISQETKRVHPKKKKILPFVVLAAILLLGFSLVFTPIGKAVTNFLHLGQFTSKTLRDKGFVTQQSTKAINEDIEIKLNEVYADQNEIGLHFMIEVPKKSKFTDKTLDNYGINFALKNGDGRYLVDLKSGLSESHENLNLFNSIVSDSHFDHSTNQLELTYRLRASDGNVPALENAVIVINRLTAMYSMNDSSGVHEGKEGKIFEELQGMWELPIDTSKSKSFDALDFAPTDPLWSEIASGLVYPNSFVLTTSDKRFNELVDIDDIWLQATINGQEERYLLRELSADEKDGKQYYQVIFDYPGYDQADLLLIHYGNTEVEFKRQ</sequence>
<name>A0ABM5WAW9_9ENTE</name>
<reference evidence="3 4" key="1">
    <citation type="submission" date="2015-12" db="EMBL/GenBank/DDBJ databases">
        <authorList>
            <person name="Lauer A."/>
            <person name="Humrighouse B."/>
            <person name="Loparev V."/>
            <person name="Shewmaker P.L."/>
            <person name="Whitney A.M."/>
            <person name="McLaughlin R.W."/>
        </authorList>
    </citation>
    <scope>NUCLEOTIDE SEQUENCE [LARGE SCALE GENOMIC DNA]</scope>
    <source>
        <strain evidence="3 4">LMG 23085</strain>
    </source>
</reference>
<feature type="domain" description="DUF4179" evidence="2">
    <location>
        <begin position="44"/>
        <end position="126"/>
    </location>
</feature>
<evidence type="ECO:0000313" key="4">
    <source>
        <dbReference type="Proteomes" id="UP000065511"/>
    </source>
</evidence>
<evidence type="ECO:0000313" key="3">
    <source>
        <dbReference type="EMBL" id="ALS02095.1"/>
    </source>
</evidence>
<evidence type="ECO:0000256" key="1">
    <source>
        <dbReference type="SAM" id="Phobius"/>
    </source>
</evidence>
<dbReference type="RefSeq" id="WP_071877944.1">
    <property type="nucleotide sequence ID" value="NZ_JXLC01000013.1"/>
</dbReference>
<protein>
    <recommendedName>
        <fullName evidence="2">DUF4179 domain-containing protein</fullName>
    </recommendedName>
</protein>
<dbReference type="InterPro" id="IPR025436">
    <property type="entry name" value="DUF4179"/>
</dbReference>
<dbReference type="Pfam" id="PF13786">
    <property type="entry name" value="DUF4179"/>
    <property type="match status" value="1"/>
</dbReference>
<feature type="transmembrane region" description="Helical" evidence="1">
    <location>
        <begin position="48"/>
        <end position="69"/>
    </location>
</feature>
<accession>A0ABM5WAW9</accession>
<dbReference type="Proteomes" id="UP000065511">
    <property type="component" value="Chromosome"/>
</dbReference>
<dbReference type="EMBL" id="CP013614">
    <property type="protein sequence ID" value="ALS02095.1"/>
    <property type="molecule type" value="Genomic_DNA"/>
</dbReference>
<proteinExistence type="predicted"/>
<keyword evidence="1" id="KW-0812">Transmembrane</keyword>
<gene>
    <name evidence="3" type="ORF">ATZ33_12090</name>
</gene>
<keyword evidence="1" id="KW-0472">Membrane</keyword>
<keyword evidence="4" id="KW-1185">Reference proteome</keyword>
<organism evidence="3 4">
    <name type="scientific">Enterococcus silesiacus</name>
    <dbReference type="NCBI Taxonomy" id="332949"/>
    <lineage>
        <taxon>Bacteria</taxon>
        <taxon>Bacillati</taxon>
        <taxon>Bacillota</taxon>
        <taxon>Bacilli</taxon>
        <taxon>Lactobacillales</taxon>
        <taxon>Enterococcaceae</taxon>
        <taxon>Enterococcus</taxon>
    </lineage>
</organism>
<keyword evidence="1" id="KW-1133">Transmembrane helix</keyword>